<evidence type="ECO:0000313" key="3">
    <source>
        <dbReference type="EMBL" id="TGZ79228.1"/>
    </source>
</evidence>
<protein>
    <submittedName>
        <fullName evidence="3">L domain-like protein</fullName>
    </submittedName>
</protein>
<feature type="non-terminal residue" evidence="3">
    <location>
        <position position="244"/>
    </location>
</feature>
<gene>
    <name evidence="3" type="ORF">EX30DRAFT_321603</name>
</gene>
<dbReference type="EMBL" id="ML220133">
    <property type="protein sequence ID" value="TGZ79228.1"/>
    <property type="molecule type" value="Genomic_DNA"/>
</dbReference>
<dbReference type="GO" id="GO:0031028">
    <property type="term" value="P:septation initiation signaling"/>
    <property type="evidence" value="ECO:0007669"/>
    <property type="project" value="TreeGrafter"/>
</dbReference>
<sequence length="244" mass="27457">MNLEFLDVSGNGLDRLDALRNCRHLREIRADDNKIKGIEGLWGMDGLVKLRARRNQIESVDFKGSGLKRLTDLDLRGNHLTTLTNLHHLPTLLNLNLDDNHLTTLTSSPVPSLRSLKLQNNLLSTLSLSPFPSLRILYLDSNPLHSLTHTSRCVSLDSVSLRSCSPWTPPQLLSLLRALTDARKIYLSGNDIHALPERGMPRFLNCQLLEMANTGLEEIPRGWEKTFPNLRRCNLNWSGVGEEG</sequence>
<evidence type="ECO:0000256" key="2">
    <source>
        <dbReference type="ARBA" id="ARBA00022737"/>
    </source>
</evidence>
<keyword evidence="2" id="KW-0677">Repeat</keyword>
<dbReference type="PANTHER" id="PTHR47566">
    <property type="match status" value="1"/>
</dbReference>
<organism evidence="3 4">
    <name type="scientific">Ascodesmis nigricans</name>
    <dbReference type="NCBI Taxonomy" id="341454"/>
    <lineage>
        <taxon>Eukaryota</taxon>
        <taxon>Fungi</taxon>
        <taxon>Dikarya</taxon>
        <taxon>Ascomycota</taxon>
        <taxon>Pezizomycotina</taxon>
        <taxon>Pezizomycetes</taxon>
        <taxon>Pezizales</taxon>
        <taxon>Ascodesmidaceae</taxon>
        <taxon>Ascodesmis</taxon>
    </lineage>
</organism>
<dbReference type="InterPro" id="IPR052574">
    <property type="entry name" value="CDIRP"/>
</dbReference>
<keyword evidence="4" id="KW-1185">Reference proteome</keyword>
<reference evidence="3 4" key="1">
    <citation type="submission" date="2019-04" db="EMBL/GenBank/DDBJ databases">
        <title>Comparative genomics and transcriptomics to analyze fruiting body development in filamentous ascomycetes.</title>
        <authorList>
            <consortium name="DOE Joint Genome Institute"/>
            <person name="Lutkenhaus R."/>
            <person name="Traeger S."/>
            <person name="Breuer J."/>
            <person name="Kuo A."/>
            <person name="Lipzen A."/>
            <person name="Pangilinan J."/>
            <person name="Dilworth D."/>
            <person name="Sandor L."/>
            <person name="Poggeler S."/>
            <person name="Barry K."/>
            <person name="Grigoriev I.V."/>
            <person name="Nowrousian M."/>
        </authorList>
    </citation>
    <scope>NUCLEOTIDE SEQUENCE [LARGE SCALE GENOMIC DNA]</scope>
    <source>
        <strain evidence="3 4">CBS 389.68</strain>
    </source>
</reference>
<dbReference type="AlphaFoldDB" id="A0A4S2MSP1"/>
<dbReference type="InParanoid" id="A0A4S2MSP1"/>
<dbReference type="InterPro" id="IPR001611">
    <property type="entry name" value="Leu-rich_rpt"/>
</dbReference>
<dbReference type="OrthoDB" id="7451790at2759"/>
<name>A0A4S2MSP1_9PEZI</name>
<dbReference type="GO" id="GO:1902412">
    <property type="term" value="P:regulation of mitotic cytokinesis"/>
    <property type="evidence" value="ECO:0007669"/>
    <property type="project" value="TreeGrafter"/>
</dbReference>
<dbReference type="SUPFAM" id="SSF52058">
    <property type="entry name" value="L domain-like"/>
    <property type="match status" value="1"/>
</dbReference>
<evidence type="ECO:0000256" key="1">
    <source>
        <dbReference type="ARBA" id="ARBA00022614"/>
    </source>
</evidence>
<proteinExistence type="predicted"/>
<dbReference type="Gene3D" id="3.80.10.10">
    <property type="entry name" value="Ribonuclease Inhibitor"/>
    <property type="match status" value="1"/>
</dbReference>
<dbReference type="PANTHER" id="PTHR47566:SF1">
    <property type="entry name" value="PROTEIN NUD1"/>
    <property type="match status" value="1"/>
</dbReference>
<dbReference type="InterPro" id="IPR032675">
    <property type="entry name" value="LRR_dom_sf"/>
</dbReference>
<keyword evidence="1" id="KW-0433">Leucine-rich repeat</keyword>
<dbReference type="GO" id="GO:0035591">
    <property type="term" value="F:signaling adaptor activity"/>
    <property type="evidence" value="ECO:0007669"/>
    <property type="project" value="TreeGrafter"/>
</dbReference>
<evidence type="ECO:0000313" key="4">
    <source>
        <dbReference type="Proteomes" id="UP000298138"/>
    </source>
</evidence>
<dbReference type="Proteomes" id="UP000298138">
    <property type="component" value="Unassembled WGS sequence"/>
</dbReference>
<accession>A0A4S2MSP1</accession>
<dbReference type="STRING" id="341454.A0A4S2MSP1"/>
<dbReference type="GO" id="GO:0061499">
    <property type="term" value="C:outer plaque of mitotic spindle pole body"/>
    <property type="evidence" value="ECO:0007669"/>
    <property type="project" value="TreeGrafter"/>
</dbReference>
<dbReference type="PROSITE" id="PS51450">
    <property type="entry name" value="LRR"/>
    <property type="match status" value="2"/>
</dbReference>